<dbReference type="SUPFAM" id="SSF52540">
    <property type="entry name" value="P-loop containing nucleoside triphosphate hydrolases"/>
    <property type="match status" value="1"/>
</dbReference>
<gene>
    <name evidence="4" type="ORF">SR1949_19620</name>
</gene>
<dbReference type="Proteomes" id="UP000300142">
    <property type="component" value="Unassembled WGS sequence"/>
</dbReference>
<dbReference type="InterPro" id="IPR027417">
    <property type="entry name" value="P-loop_NTPase"/>
</dbReference>
<comment type="caution">
    <text evidence="4">The sequence shown here is derived from an EMBL/GenBank/DDBJ whole genome shotgun (WGS) entry which is preliminary data.</text>
</comment>
<sequence length="932" mass="105824">MISSDTLIYAWLDIRLYTWLDVEEVLLRIQEKIDLPNWLVSVQAYWDSLRVEIRPGTQAEAKSWLKNVYDTRFRIDEEDNRVDGIIILESLPDKQQILPVIFEETNEDYRVPRLTPSLARPGIIVPNRQDYNSELPPSFDKDFPPIVAFHSCKGGVGRTTNTIAFAQSLIDANYRVLLVDGDLEAPGISWLLEQRLPSPPVSFADLIALVHGDPDPKATDSIQLVADRVQNALIDNIYFLPAFRSTKRYTSLEIKPEHLIQGAKNPYILTQILADLGKALKVDVVLVDLRAGLSELSTGLILDPRVYRVFVTTLSGQSIAGTKQLLELVREKAPSQRDTDPLPTIIISQVPDELKESELLKDENEILDNLIIDTSEPPSDRNIQNTEENILDSSISFLEQVLRHLKLTTQFSESLLVLPRTWEEVNTRLHRSGIVDDLRPLLNALPIQKSQAQVSQEHITSSDDNTPTLKTQREKLRDITKKLIYAETAEGDDFLTTIPLRYLASDHRNQVPITVVIGAKGSGKTYTFLQIIRQETWQRFVEKALGYPIQTDALICPVLASKNLESGAVKLVEDMQATTARALGFTSPISIQRIRDNIESQLNILNLESEWREYWLDIIAWGVGFQPEQQGAGRALTEHLLKIQKRLLVVIDGLEDQFQEFADHQTQQIALRALLQGVPEWLGQQPGRPLGILIFVRRDIVLAAVRQNAAQMMARYEPYALKWNKEEALRLVAWVTMRSGISLDTIIEKLHDMKEEDLTQILVPLWGKKLGVDTSKEAASARFVIAALSDYRGQIQSRDLMRLLYLSAEASVDNHDDRWLNRILIPKGIRGALPECSKEKITEIEQENTALKQVFTKLRDLFEEERKIPFTRQQLRLEVEEMKILEENGVVIREKDDYYMPEIFRLGLGFSLTAAGRPSVMSLARRAAKQGS</sequence>
<evidence type="ECO:0000256" key="1">
    <source>
        <dbReference type="ARBA" id="ARBA00022741"/>
    </source>
</evidence>
<feature type="domain" description="AAA" evidence="3">
    <location>
        <begin position="146"/>
        <end position="330"/>
    </location>
</feature>
<dbReference type="EMBL" id="BJCE01000052">
    <property type="protein sequence ID" value="GCL36856.1"/>
    <property type="molecule type" value="Genomic_DNA"/>
</dbReference>
<organism evidence="4 5">
    <name type="scientific">Sphaerospermopsis reniformis</name>
    <dbReference type="NCBI Taxonomy" id="531300"/>
    <lineage>
        <taxon>Bacteria</taxon>
        <taxon>Bacillati</taxon>
        <taxon>Cyanobacteriota</taxon>
        <taxon>Cyanophyceae</taxon>
        <taxon>Nostocales</taxon>
        <taxon>Aphanizomenonaceae</taxon>
        <taxon>Sphaerospermopsis</taxon>
    </lineage>
</organism>
<keyword evidence="5" id="KW-1185">Reference proteome</keyword>
<dbReference type="AlphaFoldDB" id="A0A479ZZ48"/>
<dbReference type="GO" id="GO:0016887">
    <property type="term" value="F:ATP hydrolysis activity"/>
    <property type="evidence" value="ECO:0007669"/>
    <property type="project" value="TreeGrafter"/>
</dbReference>
<evidence type="ECO:0000313" key="5">
    <source>
        <dbReference type="Proteomes" id="UP000300142"/>
    </source>
</evidence>
<proteinExistence type="predicted"/>
<reference evidence="5" key="1">
    <citation type="submission" date="2019-02" db="EMBL/GenBank/DDBJ databases">
        <title>Draft genome sequence of Sphaerospermopsis reniformis NIES-1949.</title>
        <authorList>
            <person name="Yamaguchi H."/>
            <person name="Suzuki S."/>
            <person name="Kawachi M."/>
        </authorList>
    </citation>
    <scope>NUCLEOTIDE SEQUENCE [LARGE SCALE GENOMIC DNA]</scope>
    <source>
        <strain evidence="5">NIES-1949</strain>
    </source>
</reference>
<dbReference type="PANTHER" id="PTHR43384:SF6">
    <property type="entry name" value="SEPTUM SITE-DETERMINING PROTEIN MIND HOMOLOG, CHLOROPLASTIC"/>
    <property type="match status" value="1"/>
</dbReference>
<dbReference type="GO" id="GO:0009898">
    <property type="term" value="C:cytoplasmic side of plasma membrane"/>
    <property type="evidence" value="ECO:0007669"/>
    <property type="project" value="TreeGrafter"/>
</dbReference>
<evidence type="ECO:0000313" key="4">
    <source>
        <dbReference type="EMBL" id="GCL36856.1"/>
    </source>
</evidence>
<dbReference type="Pfam" id="PF13614">
    <property type="entry name" value="AAA_31"/>
    <property type="match status" value="1"/>
</dbReference>
<dbReference type="InterPro" id="IPR050625">
    <property type="entry name" value="ParA/MinD_ATPase"/>
</dbReference>
<keyword evidence="1" id="KW-0547">Nucleotide-binding</keyword>
<name>A0A479ZZ48_9CYAN</name>
<keyword evidence="2" id="KW-0067">ATP-binding</keyword>
<dbReference type="NCBIfam" id="NF047398">
    <property type="entry name" value="AAA_KGGVGR"/>
    <property type="match status" value="1"/>
</dbReference>
<dbReference type="RefSeq" id="WP_137667247.1">
    <property type="nucleotide sequence ID" value="NZ_BJCE01000052.1"/>
</dbReference>
<accession>A0A479ZZ48</accession>
<dbReference type="PANTHER" id="PTHR43384">
    <property type="entry name" value="SEPTUM SITE-DETERMINING PROTEIN MIND HOMOLOG, CHLOROPLASTIC-RELATED"/>
    <property type="match status" value="1"/>
</dbReference>
<dbReference type="GO" id="GO:0005829">
    <property type="term" value="C:cytosol"/>
    <property type="evidence" value="ECO:0007669"/>
    <property type="project" value="TreeGrafter"/>
</dbReference>
<dbReference type="GO" id="GO:0051782">
    <property type="term" value="P:negative regulation of cell division"/>
    <property type="evidence" value="ECO:0007669"/>
    <property type="project" value="TreeGrafter"/>
</dbReference>
<dbReference type="Gene3D" id="3.40.50.300">
    <property type="entry name" value="P-loop containing nucleotide triphosphate hydrolases"/>
    <property type="match status" value="1"/>
</dbReference>
<evidence type="ECO:0000256" key="2">
    <source>
        <dbReference type="ARBA" id="ARBA00022840"/>
    </source>
</evidence>
<protein>
    <recommendedName>
        <fullName evidence="3">AAA domain-containing protein</fullName>
    </recommendedName>
</protein>
<dbReference type="GO" id="GO:0005524">
    <property type="term" value="F:ATP binding"/>
    <property type="evidence" value="ECO:0007669"/>
    <property type="project" value="UniProtKB-KW"/>
</dbReference>
<evidence type="ECO:0000259" key="3">
    <source>
        <dbReference type="Pfam" id="PF13614"/>
    </source>
</evidence>
<dbReference type="InterPro" id="IPR025669">
    <property type="entry name" value="AAA_dom"/>
</dbReference>